<dbReference type="Proteomes" id="UP000483035">
    <property type="component" value="Unassembled WGS sequence"/>
</dbReference>
<dbReference type="Pfam" id="PF25917">
    <property type="entry name" value="BSH_RND"/>
    <property type="match status" value="1"/>
</dbReference>
<comment type="similarity">
    <text evidence="2">Belongs to the membrane fusion protein (MFP) (TC 8.A.1) family.</text>
</comment>
<gene>
    <name evidence="7" type="ORF">GR212_33910</name>
</gene>
<comment type="caution">
    <text evidence="7">The sequence shown here is derived from an EMBL/GenBank/DDBJ whole genome shotgun (WGS) entry which is preliminary data.</text>
</comment>
<dbReference type="EMBL" id="WUEY01000033">
    <property type="protein sequence ID" value="NEI74543.1"/>
    <property type="molecule type" value="Genomic_DNA"/>
</dbReference>
<dbReference type="AlphaFoldDB" id="A0A6L9UEX7"/>
<accession>A0A6L9UEX7</accession>
<feature type="domain" description="Multidrug resistance protein MdtA-like barrel-sandwich hybrid" evidence="5">
    <location>
        <begin position="44"/>
        <end position="196"/>
    </location>
</feature>
<dbReference type="Gene3D" id="2.40.30.170">
    <property type="match status" value="1"/>
</dbReference>
<name>A0A6L9UEX7_9HYPH</name>
<dbReference type="Pfam" id="PF25954">
    <property type="entry name" value="Beta-barrel_RND_2"/>
    <property type="match status" value="1"/>
</dbReference>
<keyword evidence="3 4" id="KW-0175">Coiled coil</keyword>
<dbReference type="InterPro" id="IPR058625">
    <property type="entry name" value="MdtA-like_BSH"/>
</dbReference>
<feature type="domain" description="CusB-like beta-barrel" evidence="6">
    <location>
        <begin position="209"/>
        <end position="284"/>
    </location>
</feature>
<evidence type="ECO:0000313" key="7">
    <source>
        <dbReference type="EMBL" id="NEI74543.1"/>
    </source>
</evidence>
<dbReference type="InterPro" id="IPR006143">
    <property type="entry name" value="RND_pump_MFP"/>
</dbReference>
<dbReference type="GO" id="GO:0016020">
    <property type="term" value="C:membrane"/>
    <property type="evidence" value="ECO:0007669"/>
    <property type="project" value="InterPro"/>
</dbReference>
<feature type="coiled-coil region" evidence="4">
    <location>
        <begin position="77"/>
        <end position="111"/>
    </location>
</feature>
<dbReference type="Gene3D" id="2.40.50.100">
    <property type="match status" value="1"/>
</dbReference>
<dbReference type="GO" id="GO:0030313">
    <property type="term" value="C:cell envelope"/>
    <property type="evidence" value="ECO:0007669"/>
    <property type="project" value="UniProtKB-SubCell"/>
</dbReference>
<evidence type="ECO:0000259" key="6">
    <source>
        <dbReference type="Pfam" id="PF25954"/>
    </source>
</evidence>
<organism evidence="7 8">
    <name type="scientific">Rhizobium lusitanum</name>
    <dbReference type="NCBI Taxonomy" id="293958"/>
    <lineage>
        <taxon>Bacteria</taxon>
        <taxon>Pseudomonadati</taxon>
        <taxon>Pseudomonadota</taxon>
        <taxon>Alphaproteobacteria</taxon>
        <taxon>Hyphomicrobiales</taxon>
        <taxon>Rhizobiaceae</taxon>
        <taxon>Rhizobium/Agrobacterium group</taxon>
        <taxon>Rhizobium</taxon>
    </lineage>
</organism>
<dbReference type="PANTHER" id="PTHR32347:SF14">
    <property type="entry name" value="EFFLUX SYSTEM COMPONENT YKNX-RELATED"/>
    <property type="match status" value="1"/>
</dbReference>
<dbReference type="FunFam" id="2.40.30.170:FF:000010">
    <property type="entry name" value="Efflux RND transporter periplasmic adaptor subunit"/>
    <property type="match status" value="1"/>
</dbReference>
<evidence type="ECO:0000259" key="5">
    <source>
        <dbReference type="Pfam" id="PF25917"/>
    </source>
</evidence>
<proteinExistence type="inferred from homology"/>
<reference evidence="7 8" key="1">
    <citation type="submission" date="2019-12" db="EMBL/GenBank/DDBJ databases">
        <title>Rhizobium genotypes associated with high levels of biological nitrogen fixation by grain legumes in a temperate-maritime cropping system.</title>
        <authorList>
            <person name="Maluk M."/>
            <person name="Francesc Ferrando Molina F."/>
            <person name="Lopez Del Egido L."/>
            <person name="Lafos M."/>
            <person name="Langarica-Fuentes A."/>
            <person name="Gebre Yohannes G."/>
            <person name="Young M.W."/>
            <person name="Martin P."/>
            <person name="Gantlett R."/>
            <person name="Kenicer G."/>
            <person name="Hawes C."/>
            <person name="Begg G.S."/>
            <person name="Quilliam R.S."/>
            <person name="Squire G.R."/>
            <person name="Poole P.S."/>
            <person name="Young P.W."/>
            <person name="Iannetta P.M."/>
            <person name="James E.K."/>
        </authorList>
    </citation>
    <scope>NUCLEOTIDE SEQUENCE [LARGE SCALE GENOMIC DNA]</scope>
    <source>
        <strain evidence="7 8">JHI1118</strain>
    </source>
</reference>
<protein>
    <submittedName>
        <fullName evidence="7">Efflux RND transporter periplasmic adaptor subunit</fullName>
    </submittedName>
</protein>
<comment type="subcellular location">
    <subcellularLocation>
        <location evidence="1">Cell envelope</location>
    </subcellularLocation>
</comment>
<dbReference type="InterPro" id="IPR058792">
    <property type="entry name" value="Beta-barrel_RND_2"/>
</dbReference>
<dbReference type="Gene3D" id="1.10.287.470">
    <property type="entry name" value="Helix hairpin bin"/>
    <property type="match status" value="1"/>
</dbReference>
<evidence type="ECO:0000256" key="1">
    <source>
        <dbReference type="ARBA" id="ARBA00004196"/>
    </source>
</evidence>
<evidence type="ECO:0000313" key="8">
    <source>
        <dbReference type="Proteomes" id="UP000483035"/>
    </source>
</evidence>
<evidence type="ECO:0000256" key="3">
    <source>
        <dbReference type="ARBA" id="ARBA00023054"/>
    </source>
</evidence>
<evidence type="ECO:0000256" key="2">
    <source>
        <dbReference type="ARBA" id="ARBA00009477"/>
    </source>
</evidence>
<evidence type="ECO:0000256" key="4">
    <source>
        <dbReference type="SAM" id="Coils"/>
    </source>
</evidence>
<dbReference type="SUPFAM" id="SSF111369">
    <property type="entry name" value="HlyD-like secretion proteins"/>
    <property type="match status" value="1"/>
</dbReference>
<sequence>MLAIAAIGLLSRQADTPSYETQSAKFGDLTVNISATGSLQPTKQVDVSSELSGIVREVDADYNSVVSPGEVLAVLDTNKLEADVKSAQANLESATANVLKAKAQVKQADAALSRQKSLRKGNASTQQNLDDAQFNYDAAMATLEGNQAETLVAEANLRLAQVDLGKAKIVSPIEGIVLTRSVNPGATVAASFSAPVLFTIAGDLRKMELRVDVDEADMGQIANGQRANFTVEAYPDRTFPAEIKQIRFASDTTNNVVTYKAILTVENPDLVLRPGMTATANIVARSIKHALLVPSAALRFIPPSAMKTSTSQISFFDGSSEPAKSSGSEPVTGNKRRLWVLRDGKPSPVTVDIGASDGMRTQVISGDLHEGDAVIFDLAGKKS</sequence>
<dbReference type="InterPro" id="IPR050465">
    <property type="entry name" value="UPF0194_transport"/>
</dbReference>
<dbReference type="GO" id="GO:0022857">
    <property type="term" value="F:transmembrane transporter activity"/>
    <property type="evidence" value="ECO:0007669"/>
    <property type="project" value="InterPro"/>
</dbReference>
<dbReference type="PANTHER" id="PTHR32347">
    <property type="entry name" value="EFFLUX SYSTEM COMPONENT YKNX-RELATED"/>
    <property type="match status" value="1"/>
</dbReference>
<dbReference type="NCBIfam" id="TIGR01730">
    <property type="entry name" value="RND_mfp"/>
    <property type="match status" value="1"/>
</dbReference>